<gene>
    <name evidence="1" type="ORF">KACHI17_20750</name>
</gene>
<dbReference type="EMBL" id="AP029612">
    <property type="protein sequence ID" value="BFG71194.1"/>
    <property type="molecule type" value="Genomic_DNA"/>
</dbReference>
<organism evidence="1">
    <name type="scientific">Sediminibacterium sp. KACHI17</name>
    <dbReference type="NCBI Taxonomy" id="1751071"/>
    <lineage>
        <taxon>Bacteria</taxon>
        <taxon>Pseudomonadati</taxon>
        <taxon>Bacteroidota</taxon>
        <taxon>Chitinophagia</taxon>
        <taxon>Chitinophagales</taxon>
        <taxon>Chitinophagaceae</taxon>
        <taxon>Sediminibacterium</taxon>
    </lineage>
</organism>
<name>A0AAT9GKG6_9BACT</name>
<evidence type="ECO:0008006" key="2">
    <source>
        <dbReference type="Google" id="ProtNLM"/>
    </source>
</evidence>
<dbReference type="AlphaFoldDB" id="A0AAT9GKG6"/>
<sequence>MVDLSNFEAENTEAHKYFRNIIPLLLADHHYRIGYLDMFPEASIQLRKKRGIECLAMVNVHHNEEKMTDYQSRFSSTREQYYTDRDKAMKWILSINE</sequence>
<accession>A0AAT9GKG6</accession>
<evidence type="ECO:0000313" key="1">
    <source>
        <dbReference type="EMBL" id="BFG71194.1"/>
    </source>
</evidence>
<reference evidence="1" key="1">
    <citation type="submission" date="2024-02" db="EMBL/GenBank/DDBJ databases">
        <title>Sediminibacterium planktonica sp. nov. and Sediminibacterium longus sp. nov., isolated from surface lake and river water.</title>
        <authorList>
            <person name="Watanabe K."/>
            <person name="Takemine S."/>
            <person name="Ishii Y."/>
            <person name="Ogata Y."/>
            <person name="Shindo C."/>
            <person name="Suda W."/>
        </authorList>
    </citation>
    <scope>NUCLEOTIDE SEQUENCE</scope>
    <source>
        <strain evidence="1">KACHI17</strain>
    </source>
</reference>
<proteinExistence type="predicted"/>
<protein>
    <recommendedName>
        <fullName evidence="2">STAS/SEC14 domain-containing protein</fullName>
    </recommendedName>
</protein>
<dbReference type="RefSeq" id="WP_353548832.1">
    <property type="nucleotide sequence ID" value="NZ_AP029612.1"/>
</dbReference>